<reference evidence="1" key="1">
    <citation type="submission" date="2017-05" db="UniProtKB">
        <authorList>
            <consortium name="EnsemblMetazoa"/>
        </authorList>
    </citation>
    <scope>IDENTIFICATION</scope>
</reference>
<dbReference type="InParanoid" id="A0A1X7VR38"/>
<accession>A0A1X7VR38</accession>
<organism evidence="1">
    <name type="scientific">Amphimedon queenslandica</name>
    <name type="common">Sponge</name>
    <dbReference type="NCBI Taxonomy" id="400682"/>
    <lineage>
        <taxon>Eukaryota</taxon>
        <taxon>Metazoa</taxon>
        <taxon>Porifera</taxon>
        <taxon>Demospongiae</taxon>
        <taxon>Heteroscleromorpha</taxon>
        <taxon>Haplosclerida</taxon>
        <taxon>Niphatidae</taxon>
        <taxon>Amphimedon</taxon>
    </lineage>
</organism>
<protein>
    <submittedName>
        <fullName evidence="1">Uncharacterized protein</fullName>
    </submittedName>
</protein>
<sequence length="215" mass="24350">MLRIIRNASVHYPLLRCLLKHVYVAGNAHLTIDIIDSSLADGDLARLIDLKINEADETEFHNVYYAINDGEEDPFSIPNLDTVLYFQYSDVIDEFKKALSDQAVNACCSYDDSIDESSKNVIQVVSNTTCKMLEKANGQDLEGLSAYTIRNLDSKIATGSDISQYKLMNVTEAPIDIRQEHLDLLCFPTVFPSGQYGEHHPRHIFQHRLYHLVNT</sequence>
<name>A0A1X7VR38_AMPQE</name>
<dbReference type="AlphaFoldDB" id="A0A1X7VR38"/>
<dbReference type="EnsemblMetazoa" id="Aqu2.1.42364_001">
    <property type="protein sequence ID" value="Aqu2.1.42364_001"/>
    <property type="gene ID" value="Aqu2.1.42364"/>
</dbReference>
<proteinExistence type="predicted"/>
<evidence type="ECO:0000313" key="1">
    <source>
        <dbReference type="EnsemblMetazoa" id="Aqu2.1.42364_001"/>
    </source>
</evidence>